<dbReference type="EMBL" id="MG450654">
    <property type="protein sequence ID" value="ATW62746.1"/>
    <property type="molecule type" value="Genomic_DNA"/>
</dbReference>
<accession>A0A3G1L3J1</accession>
<evidence type="ECO:0000313" key="2">
    <source>
        <dbReference type="Proteomes" id="UP000274731"/>
    </source>
</evidence>
<keyword evidence="2" id="KW-1185">Reference proteome</keyword>
<dbReference type="Proteomes" id="UP000274731">
    <property type="component" value="Segment"/>
</dbReference>
<gene>
    <name evidence="1" type="ORF">SCBWM1_gp62</name>
</gene>
<name>A0A3G1L3J1_9CAUD</name>
<evidence type="ECO:0000313" key="1">
    <source>
        <dbReference type="EMBL" id="ATW62746.1"/>
    </source>
</evidence>
<protein>
    <submittedName>
        <fullName evidence="1">Uncharacterized protein</fullName>
    </submittedName>
</protein>
<reference evidence="1 2" key="1">
    <citation type="journal article" date="2018" name="Environ. Microbiol.">
        <title>Novel phage-host interactions and evolution as revealed by a cyanomyovirus isolated from an estuarine environment.</title>
        <authorList>
            <person name="Xu Y."/>
            <person name="Zhang R."/>
            <person name="Wang N."/>
            <person name="Cai L."/>
            <person name="Tong Y."/>
            <person name="Sun Q."/>
            <person name="Chen F."/>
            <person name="Jiao N."/>
        </authorList>
    </citation>
    <scope>NUCLEOTIDE SEQUENCE [LARGE SCALE GENOMIC DNA]</scope>
</reference>
<organism evidence="1 2">
    <name type="scientific">Synechococcus phage S-CBWM1</name>
    <dbReference type="NCBI Taxonomy" id="2053653"/>
    <lineage>
        <taxon>Viruses</taxon>
        <taxon>Duplodnaviria</taxon>
        <taxon>Heunggongvirae</taxon>
        <taxon>Uroviricota</taxon>
        <taxon>Caudoviricetes</taxon>
        <taxon>Aokuangvirus</taxon>
        <taxon>Aokuangvirus SCBWM1</taxon>
    </lineage>
</organism>
<proteinExistence type="predicted"/>
<sequence length="181" mass="20608">MANLEKTAKEYLLSLGYEDAWAIWEASKEEEFQDRHRKTIFSMVCQVLAKGSLSEKQVQFMGTILQWIKESEAAKEQRAIESADWEPVPVTDGRIVIAGVIRSLKDRGEKTGVFGDWKMTIQADEGWKVWGTVPKAIRGKVREGDYVRFTASLKPSDNDPKFGFFSRPMKAELLFSEPVEV</sequence>